<feature type="transmembrane region" description="Helical" evidence="2">
    <location>
        <begin position="911"/>
        <end position="933"/>
    </location>
</feature>
<name>A0A830HR03_9CHLO</name>
<dbReference type="OrthoDB" id="4327074at2759"/>
<dbReference type="EMBL" id="BNJQ01000023">
    <property type="protein sequence ID" value="GHP09143.1"/>
    <property type="molecule type" value="Genomic_DNA"/>
</dbReference>
<keyword evidence="3" id="KW-0732">Signal</keyword>
<comment type="caution">
    <text evidence="4">The sequence shown here is derived from an EMBL/GenBank/DDBJ whole genome shotgun (WGS) entry which is preliminary data.</text>
</comment>
<feature type="chain" id="PRO_5032995029" evidence="3">
    <location>
        <begin position="29"/>
        <end position="1084"/>
    </location>
</feature>
<feature type="transmembrane region" description="Helical" evidence="2">
    <location>
        <begin position="969"/>
        <end position="989"/>
    </location>
</feature>
<evidence type="ECO:0000256" key="3">
    <source>
        <dbReference type="SAM" id="SignalP"/>
    </source>
</evidence>
<feature type="transmembrane region" description="Helical" evidence="2">
    <location>
        <begin position="1052"/>
        <end position="1076"/>
    </location>
</feature>
<evidence type="ECO:0000313" key="5">
    <source>
        <dbReference type="Proteomes" id="UP000660262"/>
    </source>
</evidence>
<dbReference type="PANTHER" id="PTHR24216">
    <property type="entry name" value="PAXILLIN-RELATED"/>
    <property type="match status" value="1"/>
</dbReference>
<feature type="signal peptide" evidence="3">
    <location>
        <begin position="1"/>
        <end position="28"/>
    </location>
</feature>
<proteinExistence type="predicted"/>
<feature type="region of interest" description="Disordered" evidence="1">
    <location>
        <begin position="90"/>
        <end position="126"/>
    </location>
</feature>
<keyword evidence="2" id="KW-1133">Transmembrane helix</keyword>
<keyword evidence="5" id="KW-1185">Reference proteome</keyword>
<feature type="transmembrane region" description="Helical" evidence="2">
    <location>
        <begin position="996"/>
        <end position="1018"/>
    </location>
</feature>
<feature type="transmembrane region" description="Helical" evidence="2">
    <location>
        <begin position="1024"/>
        <end position="1045"/>
    </location>
</feature>
<dbReference type="PANTHER" id="PTHR24216:SF65">
    <property type="entry name" value="PAXILLIN-LIKE PROTEIN 1"/>
    <property type="match status" value="1"/>
</dbReference>
<gene>
    <name evidence="4" type="ORF">PPROV_000788000</name>
</gene>
<dbReference type="Proteomes" id="UP000660262">
    <property type="component" value="Unassembled WGS sequence"/>
</dbReference>
<keyword evidence="2" id="KW-0812">Transmembrane</keyword>
<organism evidence="4 5">
    <name type="scientific">Pycnococcus provasolii</name>
    <dbReference type="NCBI Taxonomy" id="41880"/>
    <lineage>
        <taxon>Eukaryota</taxon>
        <taxon>Viridiplantae</taxon>
        <taxon>Chlorophyta</taxon>
        <taxon>Pseudoscourfieldiophyceae</taxon>
        <taxon>Pseudoscourfieldiales</taxon>
        <taxon>Pycnococcaceae</taxon>
        <taxon>Pycnococcus</taxon>
    </lineage>
</organism>
<reference evidence="4" key="1">
    <citation type="submission" date="2020-10" db="EMBL/GenBank/DDBJ databases">
        <title>Unveiling of a novel bifunctional photoreceptor, Dualchrome1, isolated from a cosmopolitan green alga.</title>
        <authorList>
            <person name="Suzuki S."/>
            <person name="Kawachi M."/>
        </authorList>
    </citation>
    <scope>NUCLEOTIDE SEQUENCE</scope>
    <source>
        <strain evidence="4">NIES 2893</strain>
    </source>
</reference>
<accession>A0A830HR03</accession>
<keyword evidence="2" id="KW-0472">Membrane</keyword>
<feature type="region of interest" description="Disordered" evidence="1">
    <location>
        <begin position="27"/>
        <end position="52"/>
    </location>
</feature>
<sequence>MAAPPLGRSAQWLMRCAFALQVVSPAPASCSGKENIPPTTTSKPEPTQTQRQKAAIDYERRRLKVSELPGLPFSLKRTMVKSDARRLREAVEEDREAKRARMSTLGLRGGSAPSAEASSMSSAPMTTPELVRAASRLPWTFIKHRPPAVTPAEFDCVLYEAHHLAERGQPQGRADILERIHQVREAKQVALASPTVIQPLSPTWLRVNLAKAKERGVEPRAKKASDLSIKRAKAKSPHLTRLFFDMLKRVYADAALREQMRDSTPEPMMMGNFDEIGLSHKADGTCPAPPVIVHQAAKRTAAHTMYLPSDWCVLTSPSGYMTRDLMPIAIAHIMQYLPRIGNYCYWFFFDGHNSHFSSKALWWLLHGGDAPTSTTGLVPPTRNTPEEERQFPTQAKEWLLAEYEANAARALGAPATSAAAPATSAAAPATSAAAPATSAAAPATSAAAPATSAAAPATSAAAPATSAAAPAAPATSAAAPATSAAAPATSAAAPATSAAAPAAPATSAAAPATSAAAPATSAAAPAAPATSAAAPAAPATSAAAPAAPATSAAAPAPLFAEAVFLKANNSDDDQPNDRGANAHWKKCQKEATTRWNRRYPGVKMTQTLFNQICSDTWMHYKLGCGKAISKGWEETGLYPFNPSIFDSKSGLAIASILDPRPKENGSREAVKAVKAAIPAISYNAAAAVHETLKTEGISRIDKTTRESIMNAITQGVSEGVRKAAVCATTVETLQKSFVEPAQEVAKMLKEINNAKKQRTATDTTMSLQNPSTTAGLHVNAELVMGIRKQEREGEKRRDADKIESSQAGLERAQRLVKTVNDGKPLLRLLREKGVSELENFSNDDLGKLARNINVVEPRARVKLTQKKAMLKDAVLAALTTYPRILDNGTESGGQTGLCSSATQPQPPQTGAAGAAALVAGAAALVAGAAALVAGAAGAAALVAGAAALVAGAAALVAGAAALVAGAAGAAALVAGAAGAAALVAGAAALVAGAAALVAGAAALVAGAAALVAGAAALVAGAAGAAALVAGAAGAAALVTGAAALVAGAAALVAGAAALVAGAAGAAALVAGAAALAHCHLANPT</sequence>
<protein>
    <submittedName>
        <fullName evidence="4">Uncharacterized protein</fullName>
    </submittedName>
</protein>
<dbReference type="AlphaFoldDB" id="A0A830HR03"/>
<evidence type="ECO:0000313" key="4">
    <source>
        <dbReference type="EMBL" id="GHP09143.1"/>
    </source>
</evidence>
<feature type="compositionally biased region" description="Polar residues" evidence="1">
    <location>
        <begin position="37"/>
        <end position="52"/>
    </location>
</feature>
<evidence type="ECO:0000256" key="2">
    <source>
        <dbReference type="SAM" id="Phobius"/>
    </source>
</evidence>
<evidence type="ECO:0000256" key="1">
    <source>
        <dbReference type="SAM" id="MobiDB-lite"/>
    </source>
</evidence>
<feature type="transmembrane region" description="Helical" evidence="2">
    <location>
        <begin position="940"/>
        <end position="963"/>
    </location>
</feature>
<feature type="compositionally biased region" description="Basic and acidic residues" evidence="1">
    <location>
        <begin position="90"/>
        <end position="99"/>
    </location>
</feature>
<feature type="compositionally biased region" description="Low complexity" evidence="1">
    <location>
        <begin position="111"/>
        <end position="126"/>
    </location>
</feature>